<dbReference type="EMBL" id="JAVRFD010000021">
    <property type="protein sequence ID" value="MDT0547753.1"/>
    <property type="molecule type" value="Genomic_DNA"/>
</dbReference>
<feature type="region of interest" description="Disordered" evidence="1">
    <location>
        <begin position="13"/>
        <end position="34"/>
    </location>
</feature>
<gene>
    <name evidence="2" type="ORF">RND15_34430</name>
</gene>
<protein>
    <submittedName>
        <fullName evidence="2">Uncharacterized protein</fullName>
    </submittedName>
</protein>
<reference evidence="2" key="1">
    <citation type="submission" date="2024-05" db="EMBL/GenBank/DDBJ databases">
        <title>30 novel species of actinomycetes from the DSMZ collection.</title>
        <authorList>
            <person name="Nouioui I."/>
        </authorList>
    </citation>
    <scope>NUCLEOTIDE SEQUENCE</scope>
    <source>
        <strain evidence="2">DSM 41529</strain>
    </source>
</reference>
<keyword evidence="3" id="KW-1185">Reference proteome</keyword>
<evidence type="ECO:0000256" key="1">
    <source>
        <dbReference type="SAM" id="MobiDB-lite"/>
    </source>
</evidence>
<evidence type="ECO:0000313" key="3">
    <source>
        <dbReference type="Proteomes" id="UP001180754"/>
    </source>
</evidence>
<feature type="region of interest" description="Disordered" evidence="1">
    <location>
        <begin position="298"/>
        <end position="321"/>
    </location>
</feature>
<dbReference type="RefSeq" id="WP_311728275.1">
    <property type="nucleotide sequence ID" value="NZ_JAVRFD010000021.1"/>
</dbReference>
<accession>A0ABU2XSE7</accession>
<dbReference type="Proteomes" id="UP001180754">
    <property type="component" value="Unassembled WGS sequence"/>
</dbReference>
<organism evidence="2 3">
    <name type="scientific">Streptomyces lonegramiae</name>
    <dbReference type="NCBI Taxonomy" id="3075524"/>
    <lineage>
        <taxon>Bacteria</taxon>
        <taxon>Bacillati</taxon>
        <taxon>Actinomycetota</taxon>
        <taxon>Actinomycetes</taxon>
        <taxon>Kitasatosporales</taxon>
        <taxon>Streptomycetaceae</taxon>
        <taxon>Streptomyces</taxon>
    </lineage>
</organism>
<sequence>MYTLPVSAKIPSLEDLQSGKAQMTQPREPLGGRLPMETVGPAARHLPLADKPSGMAELRPVRLSPTARPTYPEPPRSMTRAECKKGLQGGKLFYVKSRFAMCTGIQMIQTWAKNGTPAGQSSFTLWVISTVPDRKDRTVKYDYLFTDFFNQGRTGAGTMKVNTDVETTTWPSGARKREGGAVPPTKTFNALKASPKYQHTVIFDAGQGRGKDDVIAMSYQPYVNVIIPPNWVIREGDGKVRVGFLAAQWDAAKYLYNASGGGNAKKKGGAYFPVAVYLPYSSKTGAPERAVALHLQKAHTKPRDTKPVNSNKNVPGFGTDRKLHRLYHDGTRRDKNRDEAIKVCRQYWGNNYPQGGKDCDEYPFAITYEGCAQSLPQYEPSTPKKNFSAMPLPKADNGNAGTILAGFLTKNRIVDGRIGTEEIDGFMVKIT</sequence>
<name>A0ABU2XSE7_9ACTN</name>
<proteinExistence type="predicted"/>
<evidence type="ECO:0000313" key="2">
    <source>
        <dbReference type="EMBL" id="MDT0547753.1"/>
    </source>
</evidence>
<comment type="caution">
    <text evidence="2">The sequence shown here is derived from an EMBL/GenBank/DDBJ whole genome shotgun (WGS) entry which is preliminary data.</text>
</comment>